<keyword evidence="1" id="KW-0808">Transferase</keyword>
<dbReference type="SUPFAM" id="SSF53901">
    <property type="entry name" value="Thiolase-like"/>
    <property type="match status" value="2"/>
</dbReference>
<keyword evidence="4" id="KW-1185">Reference proteome</keyword>
<dbReference type="Pfam" id="PF00109">
    <property type="entry name" value="ketoacyl-synt"/>
    <property type="match status" value="1"/>
</dbReference>
<gene>
    <name evidence="3" type="ORF">IHE55_12340</name>
</gene>
<dbReference type="InterPro" id="IPR016039">
    <property type="entry name" value="Thiolase-like"/>
</dbReference>
<dbReference type="Gene3D" id="3.40.47.10">
    <property type="match status" value="1"/>
</dbReference>
<protein>
    <submittedName>
        <fullName evidence="3">3-oxoacyl-ACP synthase</fullName>
    </submittedName>
</protein>
<evidence type="ECO:0000313" key="4">
    <source>
        <dbReference type="Proteomes" id="UP000807371"/>
    </source>
</evidence>
<dbReference type="InterPro" id="IPR000794">
    <property type="entry name" value="Beta-ketoacyl_synthase"/>
</dbReference>
<dbReference type="EMBL" id="JACYXC010000001">
    <property type="protein sequence ID" value="MBH5335546.1"/>
    <property type="molecule type" value="Genomic_DNA"/>
</dbReference>
<reference evidence="3 4" key="1">
    <citation type="submission" date="2020-09" db="EMBL/GenBank/DDBJ databases">
        <title>Biosynthesis of the nuclear factor of activated T cells inhibitor NFAT-133 and its congeners in Streptomyces pactum.</title>
        <authorList>
            <person name="Zhou W."/>
            <person name="Posri P."/>
            <person name="Abugrain M.E."/>
            <person name="Weisberg A.J."/>
            <person name="Chang J.H."/>
            <person name="Mahmud T."/>
        </authorList>
    </citation>
    <scope>NUCLEOTIDE SEQUENCE [LARGE SCALE GENOMIC DNA]</scope>
    <source>
        <strain evidence="3 4">ATCC 27456</strain>
    </source>
</reference>
<accession>A0ABS0NK29</accession>
<proteinExistence type="predicted"/>
<dbReference type="PANTHER" id="PTHR11712">
    <property type="entry name" value="POLYKETIDE SYNTHASE-RELATED"/>
    <property type="match status" value="1"/>
</dbReference>
<dbReference type="PANTHER" id="PTHR11712:SF336">
    <property type="entry name" value="3-OXOACYL-[ACYL-CARRIER-PROTEIN] SYNTHASE, MITOCHONDRIAL"/>
    <property type="match status" value="1"/>
</dbReference>
<dbReference type="Proteomes" id="UP000807371">
    <property type="component" value="Unassembled WGS sequence"/>
</dbReference>
<dbReference type="InterPro" id="IPR014030">
    <property type="entry name" value="Ketoacyl_synth_N"/>
</dbReference>
<evidence type="ECO:0000259" key="2">
    <source>
        <dbReference type="Pfam" id="PF00109"/>
    </source>
</evidence>
<evidence type="ECO:0000256" key="1">
    <source>
        <dbReference type="ARBA" id="ARBA00022679"/>
    </source>
</evidence>
<evidence type="ECO:0000313" key="3">
    <source>
        <dbReference type="EMBL" id="MBH5335546.1"/>
    </source>
</evidence>
<organism evidence="3 4">
    <name type="scientific">Streptomyces pactum</name>
    <dbReference type="NCBI Taxonomy" id="68249"/>
    <lineage>
        <taxon>Bacteria</taxon>
        <taxon>Bacillati</taxon>
        <taxon>Actinomycetota</taxon>
        <taxon>Actinomycetes</taxon>
        <taxon>Kitasatosporales</taxon>
        <taxon>Streptomycetaceae</taxon>
        <taxon>Streptomyces</taxon>
    </lineage>
</organism>
<name>A0ABS0NK29_9ACTN</name>
<comment type="caution">
    <text evidence="3">The sequence shown here is derived from an EMBL/GenBank/DDBJ whole genome shotgun (WGS) entry which is preliminary data.</text>
</comment>
<feature type="domain" description="Beta-ketoacyl synthase-like N-terminal" evidence="2">
    <location>
        <begin position="13"/>
        <end position="235"/>
    </location>
</feature>
<sequence>MTGSVSTMTGPLITGWSAVSPYGIGREAFEEGFRSGRSTTVPLAGEDWLGEDRADTEACLVPGFVIKEVLGKKGTRAMDRVTGLVVTTVGKLLDTTGGPLPSEVTDADTALVLGTTHGSAKSMVDITRDTLTDEKPYYINTAHIPNAIGNASAGMCAIWYGLKGPNTTLAAGRCSGLYALNYGRRLLAAGRAKTVLCGAAEEYTTDRSWLEWHSRGADEAGTVLGEGCAMVSLRAASADGRGDDDALAEVVGVTAGVVGPDGVAASLETVVGNALRRAGISRDQLWAVSASAPAGEAGRAEMKALDALFGDLDLLTLGRPGLIGDTSAATSAFQLVATLTAAQDSARAAGRVAVITSVDRDGALGCALLRLR</sequence>